<dbReference type="EMBL" id="JACVVK020000781">
    <property type="protein sequence ID" value="KAK7446631.1"/>
    <property type="molecule type" value="Genomic_DNA"/>
</dbReference>
<dbReference type="AlphaFoldDB" id="A0ABD0J0S7"/>
<gene>
    <name evidence="1" type="ORF">BaRGS_00040263</name>
</gene>
<keyword evidence="2" id="KW-1185">Reference proteome</keyword>
<evidence type="ECO:0000313" key="1">
    <source>
        <dbReference type="EMBL" id="KAK7446631.1"/>
    </source>
</evidence>
<sequence>MKLAAAQNRSSREAVATHKVLNLYSILKKMIQRNTVLDPRTQYSAQSITTDEGHLSTQQKDNSFRSFSSLVTKFNSLKKRTL</sequence>
<accession>A0ABD0J0S7</accession>
<organism evidence="1 2">
    <name type="scientific">Batillaria attramentaria</name>
    <dbReference type="NCBI Taxonomy" id="370345"/>
    <lineage>
        <taxon>Eukaryota</taxon>
        <taxon>Metazoa</taxon>
        <taxon>Spiralia</taxon>
        <taxon>Lophotrochozoa</taxon>
        <taxon>Mollusca</taxon>
        <taxon>Gastropoda</taxon>
        <taxon>Caenogastropoda</taxon>
        <taxon>Sorbeoconcha</taxon>
        <taxon>Cerithioidea</taxon>
        <taxon>Batillariidae</taxon>
        <taxon>Batillaria</taxon>
    </lineage>
</organism>
<name>A0ABD0J0S7_9CAEN</name>
<proteinExistence type="predicted"/>
<dbReference type="Proteomes" id="UP001519460">
    <property type="component" value="Unassembled WGS sequence"/>
</dbReference>
<evidence type="ECO:0000313" key="2">
    <source>
        <dbReference type="Proteomes" id="UP001519460"/>
    </source>
</evidence>
<reference evidence="1 2" key="1">
    <citation type="journal article" date="2023" name="Sci. Data">
        <title>Genome assembly of the Korean intertidal mud-creeper Batillaria attramentaria.</title>
        <authorList>
            <person name="Patra A.K."/>
            <person name="Ho P.T."/>
            <person name="Jun S."/>
            <person name="Lee S.J."/>
            <person name="Kim Y."/>
            <person name="Won Y.J."/>
        </authorList>
    </citation>
    <scope>NUCLEOTIDE SEQUENCE [LARGE SCALE GENOMIC DNA]</scope>
    <source>
        <strain evidence="1">Wonlab-2016</strain>
    </source>
</reference>
<protein>
    <submittedName>
        <fullName evidence="1">Uncharacterized protein</fullName>
    </submittedName>
</protein>
<comment type="caution">
    <text evidence="1">The sequence shown here is derived from an EMBL/GenBank/DDBJ whole genome shotgun (WGS) entry which is preliminary data.</text>
</comment>